<evidence type="ECO:0000256" key="6">
    <source>
        <dbReference type="SAM" id="Phobius"/>
    </source>
</evidence>
<dbReference type="GO" id="GO:0140359">
    <property type="term" value="F:ABC-type transporter activity"/>
    <property type="evidence" value="ECO:0007669"/>
    <property type="project" value="InterPro"/>
</dbReference>
<evidence type="ECO:0000313" key="10">
    <source>
        <dbReference type="Proteomes" id="UP001497623"/>
    </source>
</evidence>
<name>A0AAV2SRC2_MEGNR</name>
<feature type="transmembrane region" description="Helical" evidence="6">
    <location>
        <begin position="188"/>
        <end position="210"/>
    </location>
</feature>
<dbReference type="InterPro" id="IPR027417">
    <property type="entry name" value="P-loop_NTPase"/>
</dbReference>
<evidence type="ECO:0000256" key="1">
    <source>
        <dbReference type="ARBA" id="ARBA00008575"/>
    </source>
</evidence>
<dbReference type="Gene3D" id="3.40.50.300">
    <property type="entry name" value="P-loop containing nucleotide triphosphate hydrolases"/>
    <property type="match status" value="1"/>
</dbReference>
<keyword evidence="3 6" id="KW-0812">Transmembrane</keyword>
<evidence type="ECO:0000256" key="4">
    <source>
        <dbReference type="ARBA" id="ARBA00022989"/>
    </source>
</evidence>
<dbReference type="CDD" id="cd03223">
    <property type="entry name" value="ABCD_peroxisomal_ALDP"/>
    <property type="match status" value="1"/>
</dbReference>
<dbReference type="Pfam" id="PF00005">
    <property type="entry name" value="ABC_tran"/>
    <property type="match status" value="1"/>
</dbReference>
<dbReference type="GO" id="GO:0005524">
    <property type="term" value="F:ATP binding"/>
    <property type="evidence" value="ECO:0007669"/>
    <property type="project" value="InterPro"/>
</dbReference>
<accession>A0AAV2SRC2</accession>
<dbReference type="InterPro" id="IPR017871">
    <property type="entry name" value="ABC_transporter-like_CS"/>
</dbReference>
<feature type="transmembrane region" description="Helical" evidence="6">
    <location>
        <begin position="76"/>
        <end position="95"/>
    </location>
</feature>
<evidence type="ECO:0000259" key="8">
    <source>
        <dbReference type="PROSITE" id="PS50929"/>
    </source>
</evidence>
<dbReference type="PROSITE" id="PS50893">
    <property type="entry name" value="ABC_TRANSPORTER_2"/>
    <property type="match status" value="1"/>
</dbReference>
<dbReference type="InterPro" id="IPR011527">
    <property type="entry name" value="ABC1_TM_dom"/>
</dbReference>
<feature type="domain" description="ABC transporter" evidence="7">
    <location>
        <begin position="412"/>
        <end position="629"/>
    </location>
</feature>
<dbReference type="GO" id="GO:0006635">
    <property type="term" value="P:fatty acid beta-oxidation"/>
    <property type="evidence" value="ECO:0007669"/>
    <property type="project" value="TreeGrafter"/>
</dbReference>
<sequence>MESPTGKEGQIFNIYVFMKPFNFHEKHIVPGYNSLRIRTHHVVHMVDILKQFLGYYIGLIPSVYYKVYGQRDKDGFISHTLWNCGLIISITLVLSSKEFIERVLYISWRQVLNRAVHRLYFSGINYYTLNILDKKLDNPDQRMTQDINRLCDTLGNITTKVIIAPFLIGYYTYRTYVGTGWVGPTTIYAYFFLGTIANKIVMSPVVPWVFKQEKMEGDFRFKHMQIRVNAEAIAFHVSGEVESCKTNNALDLLIKTQQRLFNQKVLHNLVKYLIDYFGSIISYLVIAVPIFSGIFSEDEDIASIVSAYSFVCMYLVFSLTSLVNLSSQVVTLAGVTHRVAQLIEVLNHLQIDWDLNTMQASSSFSNLTKKHKHSAMSSPNTEHSLTENLLLDREDNDSRVIGSDENKLDVVFILNNVTVKAPGSAKILVKDLNLEIHKGENILIMGSSSSGKSSLLRVLRGLWPVEKGSVAHDFPPGPKTVMFLPQKSFLTNGSLLEQIIYPLRLDPNNAISCSECEYLLTRLESLHMGSLVTRCGGLQADPGWNWADELSPGEQQRVAFLRLLYHRPQFAFLDEVTSAVSLDVEDLLYSSAMDLGITLISVGHRETLTKYHQFLFTLDGHSGWNIEPIANKR</sequence>
<dbReference type="AlphaFoldDB" id="A0AAV2SRC2"/>
<evidence type="ECO:0000259" key="7">
    <source>
        <dbReference type="PROSITE" id="PS50893"/>
    </source>
</evidence>
<feature type="transmembrane region" description="Helical" evidence="6">
    <location>
        <begin position="273"/>
        <end position="295"/>
    </location>
</feature>
<keyword evidence="10" id="KW-1185">Reference proteome</keyword>
<dbReference type="GO" id="GO:0042760">
    <property type="term" value="P:very long-chain fatty acid catabolic process"/>
    <property type="evidence" value="ECO:0007669"/>
    <property type="project" value="TreeGrafter"/>
</dbReference>
<dbReference type="GO" id="GO:0005778">
    <property type="term" value="C:peroxisomal membrane"/>
    <property type="evidence" value="ECO:0007669"/>
    <property type="project" value="TreeGrafter"/>
</dbReference>
<feature type="domain" description="ABC transmembrane type-1" evidence="8">
    <location>
        <begin position="141"/>
        <end position="331"/>
    </location>
</feature>
<comment type="caution">
    <text evidence="9">The sequence shown here is derived from an EMBL/GenBank/DDBJ whole genome shotgun (WGS) entry which is preliminary data.</text>
</comment>
<dbReference type="PROSITE" id="PS00211">
    <property type="entry name" value="ABC_TRANSPORTER_1"/>
    <property type="match status" value="1"/>
</dbReference>
<dbReference type="Gene3D" id="1.20.1560.10">
    <property type="entry name" value="ABC transporter type 1, transmembrane domain"/>
    <property type="match status" value="1"/>
</dbReference>
<dbReference type="GO" id="GO:0015910">
    <property type="term" value="P:long-chain fatty acid import into peroxisome"/>
    <property type="evidence" value="ECO:0007669"/>
    <property type="project" value="TreeGrafter"/>
</dbReference>
<dbReference type="GO" id="GO:0007031">
    <property type="term" value="P:peroxisome organization"/>
    <property type="evidence" value="ECO:0007669"/>
    <property type="project" value="TreeGrafter"/>
</dbReference>
<evidence type="ECO:0008006" key="11">
    <source>
        <dbReference type="Google" id="ProtNLM"/>
    </source>
</evidence>
<dbReference type="PANTHER" id="PTHR11384:SF59">
    <property type="entry name" value="LYSOSOMAL COBALAMIN TRANSPORTER ABCD4"/>
    <property type="match status" value="1"/>
</dbReference>
<protein>
    <recommendedName>
        <fullName evidence="11">ATP-binding cassette sub-family D member 4</fullName>
    </recommendedName>
</protein>
<feature type="non-terminal residue" evidence="9">
    <location>
        <position position="633"/>
    </location>
</feature>
<dbReference type="GO" id="GO:0005324">
    <property type="term" value="F:long-chain fatty acid transmembrane transporter activity"/>
    <property type="evidence" value="ECO:0007669"/>
    <property type="project" value="TreeGrafter"/>
</dbReference>
<dbReference type="PANTHER" id="PTHR11384">
    <property type="entry name" value="ATP-BINDING CASSETTE, SUB-FAMILY D MEMBER"/>
    <property type="match status" value="1"/>
</dbReference>
<evidence type="ECO:0000256" key="5">
    <source>
        <dbReference type="ARBA" id="ARBA00023136"/>
    </source>
</evidence>
<dbReference type="GO" id="GO:0016887">
    <property type="term" value="F:ATP hydrolysis activity"/>
    <property type="evidence" value="ECO:0007669"/>
    <property type="project" value="InterPro"/>
</dbReference>
<reference evidence="9 10" key="1">
    <citation type="submission" date="2024-05" db="EMBL/GenBank/DDBJ databases">
        <authorList>
            <person name="Wallberg A."/>
        </authorList>
    </citation>
    <scope>NUCLEOTIDE SEQUENCE [LARGE SCALE GENOMIC DNA]</scope>
</reference>
<keyword evidence="2" id="KW-0813">Transport</keyword>
<dbReference type="SUPFAM" id="SSF52540">
    <property type="entry name" value="P-loop containing nucleoside triphosphate hydrolases"/>
    <property type="match status" value="1"/>
</dbReference>
<evidence type="ECO:0000256" key="2">
    <source>
        <dbReference type="ARBA" id="ARBA00022448"/>
    </source>
</evidence>
<dbReference type="EMBL" id="CAXKWB010101529">
    <property type="protein sequence ID" value="CAL4225541.1"/>
    <property type="molecule type" value="Genomic_DNA"/>
</dbReference>
<dbReference type="PROSITE" id="PS50929">
    <property type="entry name" value="ABC_TM1F"/>
    <property type="match status" value="1"/>
</dbReference>
<keyword evidence="4 6" id="KW-1133">Transmembrane helix</keyword>
<dbReference type="InterPro" id="IPR050835">
    <property type="entry name" value="ABC_transporter_sub-D"/>
</dbReference>
<comment type="similarity">
    <text evidence="1">Belongs to the ABC transporter superfamily. ABCD family. Peroxisomal fatty acyl CoA transporter (TC 3.A.1.203) subfamily.</text>
</comment>
<keyword evidence="5 6" id="KW-0472">Membrane</keyword>
<dbReference type="InterPro" id="IPR003439">
    <property type="entry name" value="ABC_transporter-like_ATP-bd"/>
</dbReference>
<proteinExistence type="inferred from homology"/>
<dbReference type="Proteomes" id="UP001497623">
    <property type="component" value="Unassembled WGS sequence"/>
</dbReference>
<dbReference type="Pfam" id="PF06472">
    <property type="entry name" value="ABC_membrane_2"/>
    <property type="match status" value="1"/>
</dbReference>
<feature type="transmembrane region" description="Helical" evidence="6">
    <location>
        <begin position="301"/>
        <end position="323"/>
    </location>
</feature>
<organism evidence="9 10">
    <name type="scientific">Meganyctiphanes norvegica</name>
    <name type="common">Northern krill</name>
    <name type="synonym">Thysanopoda norvegica</name>
    <dbReference type="NCBI Taxonomy" id="48144"/>
    <lineage>
        <taxon>Eukaryota</taxon>
        <taxon>Metazoa</taxon>
        <taxon>Ecdysozoa</taxon>
        <taxon>Arthropoda</taxon>
        <taxon>Crustacea</taxon>
        <taxon>Multicrustacea</taxon>
        <taxon>Malacostraca</taxon>
        <taxon>Eumalacostraca</taxon>
        <taxon>Eucarida</taxon>
        <taxon>Euphausiacea</taxon>
        <taxon>Euphausiidae</taxon>
        <taxon>Meganyctiphanes</taxon>
    </lineage>
</organism>
<evidence type="ECO:0000313" key="9">
    <source>
        <dbReference type="EMBL" id="CAL4225541.1"/>
    </source>
</evidence>
<gene>
    <name evidence="9" type="ORF">MNOR_LOCUS39386</name>
</gene>
<feature type="transmembrane region" description="Helical" evidence="6">
    <location>
        <begin position="153"/>
        <end position="173"/>
    </location>
</feature>
<evidence type="ECO:0000256" key="3">
    <source>
        <dbReference type="ARBA" id="ARBA00022692"/>
    </source>
</evidence>
<dbReference type="InterPro" id="IPR036640">
    <property type="entry name" value="ABC1_TM_sf"/>
</dbReference>
<dbReference type="SUPFAM" id="SSF90123">
    <property type="entry name" value="ABC transporter transmembrane region"/>
    <property type="match status" value="1"/>
</dbReference>